<name>A0A7V7RNJ4_9BACI</name>
<proteinExistence type="predicted"/>
<keyword evidence="2" id="KW-1185">Reference proteome</keyword>
<protein>
    <submittedName>
        <fullName evidence="1">Uncharacterized protein</fullName>
    </submittedName>
</protein>
<dbReference type="EMBL" id="WBOT01000002">
    <property type="protein sequence ID" value="KAB2334096.1"/>
    <property type="molecule type" value="Genomic_DNA"/>
</dbReference>
<reference evidence="1 2" key="1">
    <citation type="journal article" date="2014" name="Arch. Microbiol.">
        <title>Bacillus mesophilum sp. nov., strain IITR-54T, a novel 4-chlorobiphenyl dechlorinating bacterium.</title>
        <authorList>
            <person name="Manickam N."/>
            <person name="Singh N.K."/>
            <person name="Bajaj A."/>
            <person name="Kumar R.M."/>
            <person name="Kaur G."/>
            <person name="Kaur N."/>
            <person name="Bala M."/>
            <person name="Kumar A."/>
            <person name="Mayilraj S."/>
        </authorList>
    </citation>
    <scope>NUCLEOTIDE SEQUENCE [LARGE SCALE GENOMIC DNA]</scope>
    <source>
        <strain evidence="1 2">IITR-54</strain>
    </source>
</reference>
<gene>
    <name evidence="1" type="ORF">F7732_08445</name>
</gene>
<dbReference type="OrthoDB" id="2349072at2"/>
<accession>A0A7V7RNJ4</accession>
<dbReference type="Proteomes" id="UP000441354">
    <property type="component" value="Unassembled WGS sequence"/>
</dbReference>
<organism evidence="1 2">
    <name type="scientific">Bacillus mesophilum</name>
    <dbReference type="NCBI Taxonomy" id="1071718"/>
    <lineage>
        <taxon>Bacteria</taxon>
        <taxon>Bacillati</taxon>
        <taxon>Bacillota</taxon>
        <taxon>Bacilli</taxon>
        <taxon>Bacillales</taxon>
        <taxon>Bacillaceae</taxon>
        <taxon>Bacillus</taxon>
    </lineage>
</organism>
<evidence type="ECO:0000313" key="2">
    <source>
        <dbReference type="Proteomes" id="UP000441354"/>
    </source>
</evidence>
<sequence>MIKNEQGNSLIIVLLVSLVFTVLGMAVVSASIGGAKRTETRESDVVYTYDALKLLNEMTSTLPELLGEEKLNLENFRRWDSNHRLYVENRFDDVLESAIVEQILEPNRSADYIECMNVIDVSTGSPSYLDNSHACVGSLTNYDAPFNIDKNLDFTRVLDVVLVTKNPIETEGKVTRTIKKRLILSPLPSFLKYAAGSFSDNEGEGFKLNGSANFNGNVYANHLHIQEEAEFELRDGTEKTQDTPMSSITGDLYSSSANLLPLLKEENFYKEDIPDLKHDSQFINIQFQKSMNELANSILTDSDLSAARTGNGSDFSDSLASAISNTQPSRQIIGSDGYIEKVEVQPNPLSIVGETAAPLDNSFIIESAEQAMEFNDPLKVNGDLVVMSTNYPISFREQLVVDGDLYLVSYKDMSFNGDILATGDVHIINMTGTLSANRNIIGAKNVELESYENNTLSVASSGLKVAGDIVSGEHVFLKPFSTTIDIQRNIISNKNLTIIGDEDDQGGEDDQVMFDSVVYTGEKASISNVNIIGAQNNEKQIVLLVHDNLLITRINEFNNYTPADEEGLPYLPRENNTVKPLKGFFYTEKDAELYGVGSLFYIEGGLFAKEALTINAIRGRVNSITQLPMGNQQENNYSRFIVDYNQDVLLQRIEALPIVEQLQVFSDELIVD</sequence>
<evidence type="ECO:0000313" key="1">
    <source>
        <dbReference type="EMBL" id="KAB2334096.1"/>
    </source>
</evidence>
<dbReference type="RefSeq" id="WP_151573437.1">
    <property type="nucleotide sequence ID" value="NZ_WBOT01000002.1"/>
</dbReference>
<dbReference type="AlphaFoldDB" id="A0A7V7RNJ4"/>
<comment type="caution">
    <text evidence="1">The sequence shown here is derived from an EMBL/GenBank/DDBJ whole genome shotgun (WGS) entry which is preliminary data.</text>
</comment>